<feature type="domain" description="HTH merR-type" evidence="1">
    <location>
        <begin position="6"/>
        <end position="30"/>
    </location>
</feature>
<keyword evidence="4" id="KW-1185">Reference proteome</keyword>
<keyword evidence="3" id="KW-0238">DNA-binding</keyword>
<comment type="caution">
    <text evidence="3">The sequence shown here is derived from an EMBL/GenBank/DDBJ whole genome shotgun (WGS) entry which is preliminary data.</text>
</comment>
<dbReference type="Pfam" id="PF00376">
    <property type="entry name" value="MerR"/>
    <property type="match status" value="1"/>
</dbReference>
<organism evidence="3 4">
    <name type="scientific">Rhizobium calliandrae</name>
    <dbReference type="NCBI Taxonomy" id="1312182"/>
    <lineage>
        <taxon>Bacteria</taxon>
        <taxon>Pseudomonadati</taxon>
        <taxon>Pseudomonadota</taxon>
        <taxon>Alphaproteobacteria</taxon>
        <taxon>Hyphomicrobiales</taxon>
        <taxon>Rhizobiaceae</taxon>
        <taxon>Rhizobium/Agrobacterium group</taxon>
        <taxon>Rhizobium</taxon>
    </lineage>
</organism>
<feature type="non-terminal residue" evidence="3">
    <location>
        <position position="30"/>
    </location>
</feature>
<dbReference type="InterPro" id="IPR009061">
    <property type="entry name" value="DNA-bd_dom_put_sf"/>
</dbReference>
<accession>A0ABT7KJX5</accession>
<dbReference type="GO" id="GO:0003677">
    <property type="term" value="F:DNA binding"/>
    <property type="evidence" value="ECO:0007669"/>
    <property type="project" value="UniProtKB-KW"/>
</dbReference>
<dbReference type="Gene3D" id="1.10.1660.10">
    <property type="match status" value="1"/>
</dbReference>
<dbReference type="EMBL" id="JARFYN010000008">
    <property type="protein sequence ID" value="MDL2405582.1"/>
    <property type="molecule type" value="Genomic_DNA"/>
</dbReference>
<evidence type="ECO:0000313" key="3">
    <source>
        <dbReference type="EMBL" id="MDL2408910.1"/>
    </source>
</evidence>
<evidence type="ECO:0000259" key="1">
    <source>
        <dbReference type="PROSITE" id="PS50937"/>
    </source>
</evidence>
<dbReference type="Proteomes" id="UP001172630">
    <property type="component" value="Unassembled WGS sequence"/>
</dbReference>
<proteinExistence type="predicted"/>
<dbReference type="RefSeq" id="WP_285878726.1">
    <property type="nucleotide sequence ID" value="NZ_JARFYN010000041.1"/>
</dbReference>
<protein>
    <submittedName>
        <fullName evidence="3">MerR family DNA-binding transcriptional regulator</fullName>
    </submittedName>
</protein>
<gene>
    <name evidence="2" type="ORF">PY650_07875</name>
    <name evidence="3" type="ORF">PY650_25405</name>
</gene>
<dbReference type="SUPFAM" id="SSF46955">
    <property type="entry name" value="Putative DNA-binding domain"/>
    <property type="match status" value="1"/>
</dbReference>
<dbReference type="PROSITE" id="PS50937">
    <property type="entry name" value="HTH_MERR_2"/>
    <property type="match status" value="1"/>
</dbReference>
<reference evidence="3" key="1">
    <citation type="submission" date="2023-06" db="EMBL/GenBank/DDBJ databases">
        <title>Phylogenetic Diversity of Rhizobium strains.</title>
        <authorList>
            <person name="Moura F.T."/>
            <person name="Helene L.C.F."/>
            <person name="Hungria M."/>
        </authorList>
    </citation>
    <scope>NUCLEOTIDE SEQUENCE</scope>
    <source>
        <strain evidence="3">CCGE524</strain>
    </source>
</reference>
<dbReference type="EMBL" id="JARFYN010000041">
    <property type="protein sequence ID" value="MDL2408910.1"/>
    <property type="molecule type" value="Genomic_DNA"/>
</dbReference>
<name>A0ABT7KJX5_9HYPH</name>
<evidence type="ECO:0000313" key="4">
    <source>
        <dbReference type="Proteomes" id="UP001172630"/>
    </source>
</evidence>
<sequence length="30" mass="3377">MERFVSIGEAAEVLGVSITTLRRWEAEGRL</sequence>
<evidence type="ECO:0000313" key="2">
    <source>
        <dbReference type="EMBL" id="MDL2405582.1"/>
    </source>
</evidence>
<dbReference type="InterPro" id="IPR000551">
    <property type="entry name" value="MerR-type_HTH_dom"/>
</dbReference>